<dbReference type="PANTHER" id="PTHR31937">
    <property type="entry name" value="TRANSMEMBRANE PROTEIN 163"/>
    <property type="match status" value="1"/>
</dbReference>
<evidence type="ECO:0000256" key="7">
    <source>
        <dbReference type="ARBA" id="ARBA00022989"/>
    </source>
</evidence>
<dbReference type="AlphaFoldDB" id="A0A7D9LJW8"/>
<dbReference type="Gene3D" id="1.20.1510.10">
    <property type="entry name" value="Cation efflux protein transmembrane domain"/>
    <property type="match status" value="1"/>
</dbReference>
<evidence type="ECO:0000256" key="4">
    <source>
        <dbReference type="ARBA" id="ARBA00022692"/>
    </source>
</evidence>
<evidence type="ECO:0000256" key="3">
    <source>
        <dbReference type="ARBA" id="ARBA00008731"/>
    </source>
</evidence>
<dbReference type="PANTHER" id="PTHR31937:SF2">
    <property type="entry name" value="TRANSMEMBRANE PROTEIN 163"/>
    <property type="match status" value="1"/>
</dbReference>
<proteinExistence type="inferred from homology"/>
<comment type="subcellular location">
    <subcellularLocation>
        <location evidence="2">Cytoplasmic vesicle</location>
        <location evidence="2">Secretory vesicle</location>
        <location evidence="2">Synaptic vesicle membrane</location>
        <topology evidence="2">Multi-pass membrane protein</topology>
    </subcellularLocation>
    <subcellularLocation>
        <location evidence="1">Early endosome membrane</location>
    </subcellularLocation>
</comment>
<evidence type="ECO:0000313" key="12">
    <source>
        <dbReference type="EMBL" id="CAB4034085.1"/>
    </source>
</evidence>
<keyword evidence="5" id="KW-0967">Endosome</keyword>
<sequence length="279" mass="30844">MEDLSFKIERPQEDYNSSDLTSESGESAVENVCVSCIDETMFPPRQKLPESVVIKLSVVARKLAFATLLCNIVITAFGFFTSTESDSMATFGFAFDSFFAVIASFVLIWRFWSDNPSSYVVAKRETNATAVVAVCLIVSSVAIIGRSINCLYHSEKPEKPVELVILTSVSLFVYSVLFLVKRTVAVKLGSGALMTDAMDSLCGALFAVSILITALVFEFTEKAWFMDSTIAIAVSICSFVYGVIVLQKLICIHIKCEERALRQEQGYDMLQQEKSAEEK</sequence>
<keyword evidence="13" id="KW-1185">Reference proteome</keyword>
<dbReference type="InterPro" id="IPR026765">
    <property type="entry name" value="Tmem163"/>
</dbReference>
<keyword evidence="4 12" id="KW-0812">Transmembrane</keyword>
<evidence type="ECO:0000313" key="13">
    <source>
        <dbReference type="Proteomes" id="UP001152795"/>
    </source>
</evidence>
<dbReference type="GO" id="GO:0030672">
    <property type="term" value="C:synaptic vesicle membrane"/>
    <property type="evidence" value="ECO:0007669"/>
    <property type="project" value="UniProtKB-SubCell"/>
</dbReference>
<comment type="similarity">
    <text evidence="3">Belongs to the TMEM163 family.</text>
</comment>
<evidence type="ECO:0000256" key="2">
    <source>
        <dbReference type="ARBA" id="ARBA00004644"/>
    </source>
</evidence>
<evidence type="ECO:0000256" key="9">
    <source>
        <dbReference type="ARBA" id="ARBA00023136"/>
    </source>
</evidence>
<keyword evidence="8" id="KW-0770">Synapse</keyword>
<accession>A0A7D9LJW8</accession>
<keyword evidence="10" id="KW-0968">Cytoplasmic vesicle</keyword>
<dbReference type="InterPro" id="IPR027469">
    <property type="entry name" value="Cation_efflux_TMD_sf"/>
</dbReference>
<dbReference type="GO" id="GO:0031901">
    <property type="term" value="C:early endosome membrane"/>
    <property type="evidence" value="ECO:0007669"/>
    <property type="project" value="UniProtKB-SubCell"/>
</dbReference>
<evidence type="ECO:0000256" key="8">
    <source>
        <dbReference type="ARBA" id="ARBA00023018"/>
    </source>
</evidence>
<gene>
    <name evidence="12" type="ORF">PACLA_8A020465</name>
</gene>
<name>A0A7D9LJW8_PARCT</name>
<keyword evidence="7" id="KW-1133">Transmembrane helix</keyword>
<dbReference type="OrthoDB" id="5980560at2759"/>
<feature type="domain" description="Cation efflux protein transmembrane" evidence="11">
    <location>
        <begin position="65"/>
        <end position="243"/>
    </location>
</feature>
<comment type="caution">
    <text evidence="12">The sequence shown here is derived from an EMBL/GenBank/DDBJ whole genome shotgun (WGS) entry which is preliminary data.</text>
</comment>
<keyword evidence="6" id="KW-0862">Zinc</keyword>
<keyword evidence="9" id="KW-0472">Membrane</keyword>
<dbReference type="Pfam" id="PF01545">
    <property type="entry name" value="Cation_efflux"/>
    <property type="match status" value="1"/>
</dbReference>
<reference evidence="12" key="1">
    <citation type="submission" date="2020-04" db="EMBL/GenBank/DDBJ databases">
        <authorList>
            <person name="Alioto T."/>
            <person name="Alioto T."/>
            <person name="Gomez Garrido J."/>
        </authorList>
    </citation>
    <scope>NUCLEOTIDE SEQUENCE</scope>
    <source>
        <strain evidence="12">A484AB</strain>
    </source>
</reference>
<evidence type="ECO:0000256" key="10">
    <source>
        <dbReference type="ARBA" id="ARBA00023329"/>
    </source>
</evidence>
<dbReference type="Proteomes" id="UP001152795">
    <property type="component" value="Unassembled WGS sequence"/>
</dbReference>
<dbReference type="InterPro" id="IPR058533">
    <property type="entry name" value="Cation_efflux_TM"/>
</dbReference>
<organism evidence="12 13">
    <name type="scientific">Paramuricea clavata</name>
    <name type="common">Red gorgonian</name>
    <name type="synonym">Violescent sea-whip</name>
    <dbReference type="NCBI Taxonomy" id="317549"/>
    <lineage>
        <taxon>Eukaryota</taxon>
        <taxon>Metazoa</taxon>
        <taxon>Cnidaria</taxon>
        <taxon>Anthozoa</taxon>
        <taxon>Octocorallia</taxon>
        <taxon>Malacalcyonacea</taxon>
        <taxon>Plexauridae</taxon>
        <taxon>Paramuricea</taxon>
    </lineage>
</organism>
<protein>
    <submittedName>
        <fullName evidence="12">Transmembrane 163-like</fullName>
    </submittedName>
</protein>
<dbReference type="SUPFAM" id="SSF161111">
    <property type="entry name" value="Cation efflux protein transmembrane domain-like"/>
    <property type="match status" value="1"/>
</dbReference>
<evidence type="ECO:0000256" key="5">
    <source>
        <dbReference type="ARBA" id="ARBA00022753"/>
    </source>
</evidence>
<evidence type="ECO:0000259" key="11">
    <source>
        <dbReference type="Pfam" id="PF01545"/>
    </source>
</evidence>
<dbReference type="GO" id="GO:0008324">
    <property type="term" value="F:monoatomic cation transmembrane transporter activity"/>
    <property type="evidence" value="ECO:0007669"/>
    <property type="project" value="InterPro"/>
</dbReference>
<evidence type="ECO:0000256" key="1">
    <source>
        <dbReference type="ARBA" id="ARBA00004146"/>
    </source>
</evidence>
<evidence type="ECO:0000256" key="6">
    <source>
        <dbReference type="ARBA" id="ARBA00022833"/>
    </source>
</evidence>
<dbReference type="EMBL" id="CACRXK020019801">
    <property type="protein sequence ID" value="CAB4034085.1"/>
    <property type="molecule type" value="Genomic_DNA"/>
</dbReference>